<proteinExistence type="predicted"/>
<protein>
    <submittedName>
        <fullName evidence="1">Lanthionine synthetase C family protein</fullName>
    </submittedName>
</protein>
<dbReference type="InterPro" id="IPR007822">
    <property type="entry name" value="LANC-like"/>
</dbReference>
<evidence type="ECO:0000313" key="1">
    <source>
        <dbReference type="EMBL" id="MCB2409846.1"/>
    </source>
</evidence>
<dbReference type="CDD" id="cd04793">
    <property type="entry name" value="LanC"/>
    <property type="match status" value="1"/>
</dbReference>
<comment type="caution">
    <text evidence="1">The sequence shown here is derived from an EMBL/GenBank/DDBJ whole genome shotgun (WGS) entry which is preliminary data.</text>
</comment>
<sequence length="394" mass="42956">MPTQEVISTKLLQIEQDIFATYTAKPSLSVMCGNGALPIFYYSLYHTYQDETYREKAEVILDHILDQLNQGITSFTYCDGLTGVATMLSYLVEKEFIGDEMDDFLSQCDEALFKVFTRLMAQADLDYLHGSLGVATYFLNRYRTSPAVLPQLLTIGAAIHEHVAHMVDPATSTAEVFNCGMAHGQVSSLIFLTKYHTLAPNPAAVAATIRLIAQRLLGYQSANAATLSIFPAIVQLAGSGTPDEAAYSVPNGWCYGDTMISLGLLAAGQTLHDADLVAEATALALRTTARNSCETAIINDGGMCHGSAGLAHMYKKWHQATGIEAFEENHLHWLRQTLELTNHADGLGGFKKFEGNNKYSNKFGLLDGASGVGLVLADYVHGQPSDWDRFFSLS</sequence>
<dbReference type="RefSeq" id="WP_226177688.1">
    <property type="nucleotide sequence ID" value="NZ_JAJADR010000005.1"/>
</dbReference>
<name>A0ABS8AVX9_9BACT</name>
<dbReference type="InterPro" id="IPR033889">
    <property type="entry name" value="LanC"/>
</dbReference>
<dbReference type="EMBL" id="JAJADR010000005">
    <property type="protein sequence ID" value="MCB2409846.1"/>
    <property type="molecule type" value="Genomic_DNA"/>
</dbReference>
<dbReference type="Proteomes" id="UP001165296">
    <property type="component" value="Unassembled WGS sequence"/>
</dbReference>
<dbReference type="Pfam" id="PF05147">
    <property type="entry name" value="LANC_like"/>
    <property type="match status" value="1"/>
</dbReference>
<reference evidence="1" key="1">
    <citation type="submission" date="2021-10" db="EMBL/GenBank/DDBJ databases">
        <authorList>
            <person name="Dean J.D."/>
            <person name="Kim M.K."/>
            <person name="Newey C.N."/>
            <person name="Stoker T.S."/>
            <person name="Thompson D.W."/>
            <person name="Grose J.H."/>
        </authorList>
    </citation>
    <scope>NUCLEOTIDE SEQUENCE</scope>
    <source>
        <strain evidence="1">BT178</strain>
    </source>
</reference>
<dbReference type="SMART" id="SM01260">
    <property type="entry name" value="LANC_like"/>
    <property type="match status" value="1"/>
</dbReference>
<dbReference type="PRINTS" id="PR01955">
    <property type="entry name" value="LANCFRANKIA"/>
</dbReference>
<dbReference type="PRINTS" id="PR01950">
    <property type="entry name" value="LANCSUPER"/>
</dbReference>
<organism evidence="1 2">
    <name type="scientific">Hymenobacter lucidus</name>
    <dbReference type="NCBI Taxonomy" id="2880930"/>
    <lineage>
        <taxon>Bacteria</taxon>
        <taxon>Pseudomonadati</taxon>
        <taxon>Bacteroidota</taxon>
        <taxon>Cytophagia</taxon>
        <taxon>Cytophagales</taxon>
        <taxon>Hymenobacteraceae</taxon>
        <taxon>Hymenobacter</taxon>
    </lineage>
</organism>
<keyword evidence="2" id="KW-1185">Reference proteome</keyword>
<gene>
    <name evidence="1" type="ORF">LGH74_17785</name>
</gene>
<dbReference type="SUPFAM" id="SSF158745">
    <property type="entry name" value="LanC-like"/>
    <property type="match status" value="1"/>
</dbReference>
<evidence type="ECO:0000313" key="2">
    <source>
        <dbReference type="Proteomes" id="UP001165296"/>
    </source>
</evidence>
<dbReference type="Gene3D" id="1.50.10.20">
    <property type="match status" value="1"/>
</dbReference>
<accession>A0ABS8AVX9</accession>